<gene>
    <name evidence="7" type="ORF">NN4_48660</name>
</gene>
<evidence type="ECO:0000256" key="1">
    <source>
        <dbReference type="ARBA" id="ARBA00004651"/>
    </source>
</evidence>
<dbReference type="GO" id="GO:0005886">
    <property type="term" value="C:plasma membrane"/>
    <property type="evidence" value="ECO:0007669"/>
    <property type="project" value="UniProtKB-SubCell"/>
</dbReference>
<feature type="transmembrane region" description="Helical" evidence="6">
    <location>
        <begin position="239"/>
        <end position="263"/>
    </location>
</feature>
<dbReference type="OrthoDB" id="9814461at2"/>
<keyword evidence="2" id="KW-1003">Cell membrane</keyword>
<dbReference type="AlphaFoldDB" id="A0A511MJQ4"/>
<dbReference type="GO" id="GO:0015658">
    <property type="term" value="F:branched-chain amino acid transmembrane transporter activity"/>
    <property type="evidence" value="ECO:0007669"/>
    <property type="project" value="InterPro"/>
</dbReference>
<feature type="transmembrane region" description="Helical" evidence="6">
    <location>
        <begin position="62"/>
        <end position="81"/>
    </location>
</feature>
<feature type="transmembrane region" description="Helical" evidence="6">
    <location>
        <begin position="140"/>
        <end position="158"/>
    </location>
</feature>
<organism evidence="7 8">
    <name type="scientific">Nocardia ninae NBRC 108245</name>
    <dbReference type="NCBI Taxonomy" id="1210091"/>
    <lineage>
        <taxon>Bacteria</taxon>
        <taxon>Bacillati</taxon>
        <taxon>Actinomycetota</taxon>
        <taxon>Actinomycetes</taxon>
        <taxon>Mycobacteriales</taxon>
        <taxon>Nocardiaceae</taxon>
        <taxon>Nocardia</taxon>
    </lineage>
</organism>
<sequence>MSDTTKPVTETVTAELAVQQAVPPRKTSLRGLAAQHWRWLAVAAVIVLACYAPFQLVPFRTFQLAMAMIYAIALVGLNLLVGHTGQISLGHGAFFAIGAYTTAVLMNRWDTPYLATLPVAALVAFVLGFALGVPALRLRGLYLALVTLSIAIFLVPLLKRFETLTGGSMGLTLTKPLPPQWTGLAEDQWLYFLALVTTGLCFLLVAGLLRSRVGRALHAIRDNEIAAEMLGVRTAFYKTLAFAWSAMLAGVAGCVYTWVIAFVSPDSFAVGLSITLLAGLVVGGLGAQWGPLLGGLFVLYVPSFAQDINQAAPGVIFGLLIIAVMYLAPNGLAGLIGRAARWLENLLRKGKTHAH</sequence>
<dbReference type="CDD" id="cd06581">
    <property type="entry name" value="TM_PBP1_LivM_like"/>
    <property type="match status" value="1"/>
</dbReference>
<evidence type="ECO:0000256" key="4">
    <source>
        <dbReference type="ARBA" id="ARBA00022989"/>
    </source>
</evidence>
<evidence type="ECO:0000256" key="6">
    <source>
        <dbReference type="SAM" id="Phobius"/>
    </source>
</evidence>
<feature type="transmembrane region" description="Helical" evidence="6">
    <location>
        <begin position="88"/>
        <end position="106"/>
    </location>
</feature>
<accession>A0A511MJQ4</accession>
<dbReference type="Pfam" id="PF02653">
    <property type="entry name" value="BPD_transp_2"/>
    <property type="match status" value="1"/>
</dbReference>
<feature type="transmembrane region" description="Helical" evidence="6">
    <location>
        <begin position="189"/>
        <end position="209"/>
    </location>
</feature>
<evidence type="ECO:0000256" key="3">
    <source>
        <dbReference type="ARBA" id="ARBA00022692"/>
    </source>
</evidence>
<feature type="transmembrane region" description="Helical" evidence="6">
    <location>
        <begin position="37"/>
        <end position="56"/>
    </location>
</feature>
<keyword evidence="4 6" id="KW-1133">Transmembrane helix</keyword>
<dbReference type="PANTHER" id="PTHR30482">
    <property type="entry name" value="HIGH-AFFINITY BRANCHED-CHAIN AMINO ACID TRANSPORT SYSTEM PERMEASE"/>
    <property type="match status" value="1"/>
</dbReference>
<proteinExistence type="predicted"/>
<keyword evidence="3 6" id="KW-0812">Transmembrane</keyword>
<evidence type="ECO:0000313" key="8">
    <source>
        <dbReference type="Proteomes" id="UP000321424"/>
    </source>
</evidence>
<dbReference type="PANTHER" id="PTHR30482:SF20">
    <property type="entry name" value="HIGH-AFFINITY BRANCHED-CHAIN AMINO ACID TRANSPORT SYSTEM PERMEASE PROTEIN LIVM"/>
    <property type="match status" value="1"/>
</dbReference>
<keyword evidence="8" id="KW-1185">Reference proteome</keyword>
<dbReference type="Proteomes" id="UP000321424">
    <property type="component" value="Unassembled WGS sequence"/>
</dbReference>
<evidence type="ECO:0000256" key="5">
    <source>
        <dbReference type="ARBA" id="ARBA00023136"/>
    </source>
</evidence>
<feature type="transmembrane region" description="Helical" evidence="6">
    <location>
        <begin position="269"/>
        <end position="299"/>
    </location>
</feature>
<dbReference type="InterPro" id="IPR001851">
    <property type="entry name" value="ABC_transp_permease"/>
</dbReference>
<reference evidence="7 8" key="1">
    <citation type="submission" date="2019-07" db="EMBL/GenBank/DDBJ databases">
        <title>Whole genome shotgun sequence of Nocardia ninae NBRC 108245.</title>
        <authorList>
            <person name="Hosoyama A."/>
            <person name="Uohara A."/>
            <person name="Ohji S."/>
            <person name="Ichikawa N."/>
        </authorList>
    </citation>
    <scope>NUCLEOTIDE SEQUENCE [LARGE SCALE GENOMIC DNA]</scope>
    <source>
        <strain evidence="7 8">NBRC 108245</strain>
    </source>
</reference>
<feature type="transmembrane region" description="Helical" evidence="6">
    <location>
        <begin position="112"/>
        <end position="133"/>
    </location>
</feature>
<dbReference type="RefSeq" id="WP_147135518.1">
    <property type="nucleotide sequence ID" value="NZ_BJXA01000035.1"/>
</dbReference>
<name>A0A511MJQ4_9NOCA</name>
<dbReference type="InterPro" id="IPR043428">
    <property type="entry name" value="LivM-like"/>
</dbReference>
<dbReference type="EMBL" id="BJXA01000035">
    <property type="protein sequence ID" value="GEM40347.1"/>
    <property type="molecule type" value="Genomic_DNA"/>
</dbReference>
<protein>
    <submittedName>
        <fullName evidence="7">Branched-chain amino acid ABC transporter permease</fullName>
    </submittedName>
</protein>
<comment type="caution">
    <text evidence="7">The sequence shown here is derived from an EMBL/GenBank/DDBJ whole genome shotgun (WGS) entry which is preliminary data.</text>
</comment>
<evidence type="ECO:0000313" key="7">
    <source>
        <dbReference type="EMBL" id="GEM40347.1"/>
    </source>
</evidence>
<keyword evidence="5 6" id="KW-0472">Membrane</keyword>
<comment type="subcellular location">
    <subcellularLocation>
        <location evidence="1">Cell membrane</location>
        <topology evidence="1">Multi-pass membrane protein</topology>
    </subcellularLocation>
</comment>
<evidence type="ECO:0000256" key="2">
    <source>
        <dbReference type="ARBA" id="ARBA00022475"/>
    </source>
</evidence>
<feature type="transmembrane region" description="Helical" evidence="6">
    <location>
        <begin position="311"/>
        <end position="328"/>
    </location>
</feature>